<name>A0ABS8TGH1_DATST</name>
<dbReference type="EMBL" id="JACEIK010001515">
    <property type="protein sequence ID" value="MCD7469984.1"/>
    <property type="molecule type" value="Genomic_DNA"/>
</dbReference>
<accession>A0ABS8TGH1</accession>
<gene>
    <name evidence="1" type="ORF">HAX54_009483</name>
</gene>
<sequence length="141" mass="16172">SREDGQDNGIRERRRVGWRRSDAATGFFLKGGREIHVRGRKNVRLARSRGRMKKRSKLGVFATWRELGCSWARAEGRREGAPAKLMEVGYEEKGEREGKRPLSCELFPVVEIRGLVFAKSNELKEGRCGKYCLLWFSGRGK</sequence>
<dbReference type="Proteomes" id="UP000823775">
    <property type="component" value="Unassembled WGS sequence"/>
</dbReference>
<evidence type="ECO:0000313" key="2">
    <source>
        <dbReference type="Proteomes" id="UP000823775"/>
    </source>
</evidence>
<evidence type="ECO:0000313" key="1">
    <source>
        <dbReference type="EMBL" id="MCD7469984.1"/>
    </source>
</evidence>
<protein>
    <submittedName>
        <fullName evidence="1">Uncharacterized protein</fullName>
    </submittedName>
</protein>
<organism evidence="1 2">
    <name type="scientific">Datura stramonium</name>
    <name type="common">Jimsonweed</name>
    <name type="synonym">Common thornapple</name>
    <dbReference type="NCBI Taxonomy" id="4076"/>
    <lineage>
        <taxon>Eukaryota</taxon>
        <taxon>Viridiplantae</taxon>
        <taxon>Streptophyta</taxon>
        <taxon>Embryophyta</taxon>
        <taxon>Tracheophyta</taxon>
        <taxon>Spermatophyta</taxon>
        <taxon>Magnoliopsida</taxon>
        <taxon>eudicotyledons</taxon>
        <taxon>Gunneridae</taxon>
        <taxon>Pentapetalae</taxon>
        <taxon>asterids</taxon>
        <taxon>lamiids</taxon>
        <taxon>Solanales</taxon>
        <taxon>Solanaceae</taxon>
        <taxon>Solanoideae</taxon>
        <taxon>Datureae</taxon>
        <taxon>Datura</taxon>
    </lineage>
</organism>
<feature type="non-terminal residue" evidence="1">
    <location>
        <position position="1"/>
    </location>
</feature>
<comment type="caution">
    <text evidence="1">The sequence shown here is derived from an EMBL/GenBank/DDBJ whole genome shotgun (WGS) entry which is preliminary data.</text>
</comment>
<reference evidence="1 2" key="1">
    <citation type="journal article" date="2021" name="BMC Genomics">
        <title>Datura genome reveals duplications of psychoactive alkaloid biosynthetic genes and high mutation rate following tissue culture.</title>
        <authorList>
            <person name="Rajewski A."/>
            <person name="Carter-House D."/>
            <person name="Stajich J."/>
            <person name="Litt A."/>
        </authorList>
    </citation>
    <scope>NUCLEOTIDE SEQUENCE [LARGE SCALE GENOMIC DNA]</scope>
    <source>
        <strain evidence="1">AR-01</strain>
    </source>
</reference>
<proteinExistence type="predicted"/>
<keyword evidence="2" id="KW-1185">Reference proteome</keyword>